<organism evidence="1 2">
    <name type="scientific">Streptococcus cristatus</name>
    <dbReference type="NCBI Taxonomy" id="45634"/>
    <lineage>
        <taxon>Bacteria</taxon>
        <taxon>Bacillati</taxon>
        <taxon>Bacillota</taxon>
        <taxon>Bacilli</taxon>
        <taxon>Lactobacillales</taxon>
        <taxon>Streptococcaceae</taxon>
        <taxon>Streptococcus</taxon>
    </lineage>
</organism>
<dbReference type="Proteomes" id="UP000070377">
    <property type="component" value="Unassembled WGS sequence"/>
</dbReference>
<proteinExistence type="predicted"/>
<gene>
    <name evidence="1" type="ORF">SCRDD08_01870</name>
</gene>
<name>A0A139MY11_STRCR</name>
<accession>A0A139MY11</accession>
<dbReference type="PATRIC" id="fig|45634.12.peg.1949"/>
<comment type="caution">
    <text evidence="1">The sequence shown here is derived from an EMBL/GenBank/DDBJ whole genome shotgun (WGS) entry which is preliminary data.</text>
</comment>
<dbReference type="EMBL" id="LQRD01000069">
    <property type="protein sequence ID" value="KXT68665.1"/>
    <property type="molecule type" value="Genomic_DNA"/>
</dbReference>
<dbReference type="STRING" id="45634.SCRDD08_01870"/>
<evidence type="ECO:0000313" key="2">
    <source>
        <dbReference type="Proteomes" id="UP000070377"/>
    </source>
</evidence>
<protein>
    <submittedName>
        <fullName evidence="1">Uncharacterized protein</fullName>
    </submittedName>
</protein>
<dbReference type="AlphaFoldDB" id="A0A139MY11"/>
<sequence>MATLASVKKAIEAKESFLERMKSIATFNIVSHMQLKIMPMKQFSLQHLLNKAGT</sequence>
<dbReference type="RefSeq" id="WP_155719807.1">
    <property type="nucleotide sequence ID" value="NZ_KQ969063.1"/>
</dbReference>
<evidence type="ECO:0000313" key="1">
    <source>
        <dbReference type="EMBL" id="KXT68665.1"/>
    </source>
</evidence>
<reference evidence="1 2" key="1">
    <citation type="submission" date="2016-01" db="EMBL/GenBank/DDBJ databases">
        <title>Highly variable Streptococcus oralis are common among viridans streptococci isolated from primates.</title>
        <authorList>
            <person name="Denapaite D."/>
            <person name="Rieger M."/>
            <person name="Koendgen S."/>
            <person name="Brueckner R."/>
            <person name="Ochigava I."/>
            <person name="Kappeler P."/>
            <person name="Maetz-Rensing K."/>
            <person name="Leendertz F."/>
            <person name="Hakenbeck R."/>
        </authorList>
    </citation>
    <scope>NUCLEOTIDE SEQUENCE [LARGE SCALE GENOMIC DNA]</scope>
    <source>
        <strain evidence="1 2">DD08</strain>
    </source>
</reference>